<proteinExistence type="predicted"/>
<accession>A0A392RYI9</accession>
<dbReference type="EMBL" id="LXQA010289568">
    <property type="protein sequence ID" value="MCI41227.1"/>
    <property type="molecule type" value="Genomic_DNA"/>
</dbReference>
<feature type="non-terminal residue" evidence="1">
    <location>
        <position position="89"/>
    </location>
</feature>
<dbReference type="Proteomes" id="UP000265520">
    <property type="component" value="Unassembled WGS sequence"/>
</dbReference>
<sequence length="89" mass="11015">MRTCTDFRVRTFYLQNLYHFQRFRTYTVFRVRTYTTFRTCIAFRGSVVQRMEHFRGFFSSDPETLQRLLFFRARNASEAYFLQSQKYSD</sequence>
<protein>
    <submittedName>
        <fullName evidence="1">Uncharacterized protein</fullName>
    </submittedName>
</protein>
<evidence type="ECO:0000313" key="2">
    <source>
        <dbReference type="Proteomes" id="UP000265520"/>
    </source>
</evidence>
<name>A0A392RYI9_9FABA</name>
<reference evidence="1 2" key="1">
    <citation type="journal article" date="2018" name="Front. Plant Sci.">
        <title>Red Clover (Trifolium pratense) and Zigzag Clover (T. medium) - A Picture of Genomic Similarities and Differences.</title>
        <authorList>
            <person name="Dluhosova J."/>
            <person name="Istvanek J."/>
            <person name="Nedelnik J."/>
            <person name="Repkova J."/>
        </authorList>
    </citation>
    <scope>NUCLEOTIDE SEQUENCE [LARGE SCALE GENOMIC DNA]</scope>
    <source>
        <strain evidence="2">cv. 10/8</strain>
        <tissue evidence="1">Leaf</tissue>
    </source>
</reference>
<comment type="caution">
    <text evidence="1">The sequence shown here is derived from an EMBL/GenBank/DDBJ whole genome shotgun (WGS) entry which is preliminary data.</text>
</comment>
<keyword evidence="2" id="KW-1185">Reference proteome</keyword>
<evidence type="ECO:0000313" key="1">
    <source>
        <dbReference type="EMBL" id="MCI41227.1"/>
    </source>
</evidence>
<organism evidence="1 2">
    <name type="scientific">Trifolium medium</name>
    <dbReference type="NCBI Taxonomy" id="97028"/>
    <lineage>
        <taxon>Eukaryota</taxon>
        <taxon>Viridiplantae</taxon>
        <taxon>Streptophyta</taxon>
        <taxon>Embryophyta</taxon>
        <taxon>Tracheophyta</taxon>
        <taxon>Spermatophyta</taxon>
        <taxon>Magnoliopsida</taxon>
        <taxon>eudicotyledons</taxon>
        <taxon>Gunneridae</taxon>
        <taxon>Pentapetalae</taxon>
        <taxon>rosids</taxon>
        <taxon>fabids</taxon>
        <taxon>Fabales</taxon>
        <taxon>Fabaceae</taxon>
        <taxon>Papilionoideae</taxon>
        <taxon>50 kb inversion clade</taxon>
        <taxon>NPAAA clade</taxon>
        <taxon>Hologalegina</taxon>
        <taxon>IRL clade</taxon>
        <taxon>Trifolieae</taxon>
        <taxon>Trifolium</taxon>
    </lineage>
</organism>
<dbReference type="AlphaFoldDB" id="A0A392RYI9"/>